<feature type="compositionally biased region" description="Polar residues" evidence="3">
    <location>
        <begin position="1"/>
        <end position="22"/>
    </location>
</feature>
<proteinExistence type="predicted"/>
<sequence>MRSDIRISQVTDGNPSSPSYSDNDGGERPVRQQLKETNLDTTTQKNANNKRSHDRSDNDATSEADAPPKKRSRECTPETASRSQDTSSLQKNGSKKRSLDDSDNDATSEADAPPKKRSRECTPEKSSGAQNPTSNTSSGVEQPETDTAPDGYHLPVSYSPLPWWYVEIPGFVDIPSPTPPFPPFSPLPDYEDSPSPAQFKSPNFVPFPEENILETIEIDAIPDESVDVNTQSDSLDHEELIRSRSDPVPWEPELIAAWQQLHEANPTTIPPVPRSVRNQNAENVEGHEPKKARNTANWVDEIEASIPATSDTSEAPGSGRGSYRTVHCEASIVISIEGQPQLPVKISFNVQVPLEPGHAQYPAPPFHISISSDEDTPKDDISSHISTSSDEEFLHGDILPSSHLPRTPERTTHTDHFGFEPISNPIFTQETEKPPATMEPTETKTVPPDETLAAEAQRQKTNNSDERKTKMNQTFSSSAFGNTSTDSPFSSAFRSSTTSTSVFGSSMASTSATSPFTTLSANAKEPAVTPNPSNNNNPASTSAFASSSLSAFAGSDDSPFGNLAAGTSTSVFGKPANSTGFSTFSSAFPATGKSGGLTSFASPKVTSSFGDSKAKAQPLGAKAQAFGAVQSDNEDSENEQDDEGNGNDTFVAEKTDERFVEQPVETGEEDEETIFANKGKLYCFDNKQWKERGVGTFKVNVKSGPDGKRTARMIMRADGALRVMLNSAIFKGMHFGDQQGAAPAGRRIFLASKEDGKVANVLLQLNNENTVNELYATLKDFLEEV</sequence>
<dbReference type="SMART" id="SM00160">
    <property type="entry name" value="RanBD"/>
    <property type="match status" value="1"/>
</dbReference>
<feature type="compositionally biased region" description="Basic and acidic residues" evidence="3">
    <location>
        <begin position="25"/>
        <end position="38"/>
    </location>
</feature>
<feature type="compositionally biased region" description="Low complexity" evidence="3">
    <location>
        <begin position="531"/>
        <end position="543"/>
    </location>
</feature>
<dbReference type="STRING" id="416450.A0A1V6PXW6"/>
<dbReference type="PANTHER" id="PTHR23138:SF142">
    <property type="entry name" value="RAN-BINDING PROTEIN 3B-RELATED"/>
    <property type="match status" value="1"/>
</dbReference>
<feature type="region of interest" description="Disordered" evidence="3">
    <location>
        <begin position="365"/>
        <end position="543"/>
    </location>
</feature>
<evidence type="ECO:0000313" key="5">
    <source>
        <dbReference type="EMBL" id="OQD81859.1"/>
    </source>
</evidence>
<evidence type="ECO:0000256" key="1">
    <source>
        <dbReference type="ARBA" id="ARBA00004123"/>
    </source>
</evidence>
<organism evidence="5 6">
    <name type="scientific">Penicillium antarcticum</name>
    <dbReference type="NCBI Taxonomy" id="416450"/>
    <lineage>
        <taxon>Eukaryota</taxon>
        <taxon>Fungi</taxon>
        <taxon>Dikarya</taxon>
        <taxon>Ascomycota</taxon>
        <taxon>Pezizomycotina</taxon>
        <taxon>Eurotiomycetes</taxon>
        <taxon>Eurotiomycetidae</taxon>
        <taxon>Eurotiales</taxon>
        <taxon>Aspergillaceae</taxon>
        <taxon>Penicillium</taxon>
    </lineage>
</organism>
<name>A0A1V6PXW6_9EURO</name>
<dbReference type="Pfam" id="PF00638">
    <property type="entry name" value="Ran_BP1"/>
    <property type="match status" value="1"/>
</dbReference>
<feature type="compositionally biased region" description="Basic and acidic residues" evidence="3">
    <location>
        <begin position="406"/>
        <end position="418"/>
    </location>
</feature>
<evidence type="ECO:0000259" key="4">
    <source>
        <dbReference type="PROSITE" id="PS50196"/>
    </source>
</evidence>
<dbReference type="AlphaFoldDB" id="A0A1V6PXW6"/>
<accession>A0A1V6PXW6</accession>
<keyword evidence="6" id="KW-1185">Reference proteome</keyword>
<reference evidence="6" key="1">
    <citation type="journal article" date="2017" name="Nat. Microbiol.">
        <title>Global analysis of biosynthetic gene clusters reveals vast potential of secondary metabolite production in Penicillium species.</title>
        <authorList>
            <person name="Nielsen J.C."/>
            <person name="Grijseels S."/>
            <person name="Prigent S."/>
            <person name="Ji B."/>
            <person name="Dainat J."/>
            <person name="Nielsen K.F."/>
            <person name="Frisvad J.C."/>
            <person name="Workman M."/>
            <person name="Nielsen J."/>
        </authorList>
    </citation>
    <scope>NUCLEOTIDE SEQUENCE [LARGE SCALE GENOMIC DNA]</scope>
    <source>
        <strain evidence="6">IBT 31811</strain>
    </source>
</reference>
<evidence type="ECO:0000256" key="2">
    <source>
        <dbReference type="ARBA" id="ARBA00023242"/>
    </source>
</evidence>
<dbReference type="Proteomes" id="UP000191672">
    <property type="component" value="Unassembled WGS sequence"/>
</dbReference>
<comment type="caution">
    <text evidence="5">The sequence shown here is derived from an EMBL/GenBank/DDBJ whole genome shotgun (WGS) entry which is preliminary data.</text>
</comment>
<feature type="region of interest" description="Disordered" evidence="3">
    <location>
        <begin position="175"/>
        <end position="205"/>
    </location>
</feature>
<feature type="compositionally biased region" description="Polar residues" evidence="3">
    <location>
        <begin position="471"/>
        <end position="483"/>
    </location>
</feature>
<dbReference type="PANTHER" id="PTHR23138">
    <property type="entry name" value="RAN BINDING PROTEIN"/>
    <property type="match status" value="1"/>
</dbReference>
<comment type="subcellular location">
    <subcellularLocation>
        <location evidence="1">Nucleus</location>
    </subcellularLocation>
</comment>
<dbReference type="InterPro" id="IPR045255">
    <property type="entry name" value="RanBP1-like"/>
</dbReference>
<dbReference type="InterPro" id="IPR011993">
    <property type="entry name" value="PH-like_dom_sf"/>
</dbReference>
<dbReference type="EMBL" id="MDYN01000025">
    <property type="protein sequence ID" value="OQD81859.1"/>
    <property type="molecule type" value="Genomic_DNA"/>
</dbReference>
<dbReference type="SUPFAM" id="SSF50729">
    <property type="entry name" value="PH domain-like"/>
    <property type="match status" value="1"/>
</dbReference>
<dbReference type="GO" id="GO:0005634">
    <property type="term" value="C:nucleus"/>
    <property type="evidence" value="ECO:0007669"/>
    <property type="project" value="UniProtKB-SubCell"/>
</dbReference>
<dbReference type="PROSITE" id="PS50196">
    <property type="entry name" value="RANBD1"/>
    <property type="match status" value="1"/>
</dbReference>
<feature type="region of interest" description="Disordered" evidence="3">
    <location>
        <begin position="1"/>
        <end position="153"/>
    </location>
</feature>
<protein>
    <recommendedName>
        <fullName evidence="4">RanBD1 domain-containing protein</fullName>
    </recommendedName>
</protein>
<dbReference type="CDD" id="cd13180">
    <property type="entry name" value="RanBD_RanBP3"/>
    <property type="match status" value="1"/>
</dbReference>
<feature type="compositionally biased region" description="Acidic residues" evidence="3">
    <location>
        <begin position="632"/>
        <end position="645"/>
    </location>
</feature>
<feature type="compositionally biased region" description="Polar residues" evidence="3">
    <location>
        <begin position="507"/>
        <end position="521"/>
    </location>
</feature>
<feature type="domain" description="RanBD1" evidence="4">
    <location>
        <begin position="664"/>
        <end position="785"/>
    </location>
</feature>
<dbReference type="Gene3D" id="2.30.29.30">
    <property type="entry name" value="Pleckstrin-homology domain (PH domain)/Phosphotyrosine-binding domain (PTB)"/>
    <property type="match status" value="1"/>
</dbReference>
<gene>
    <name evidence="5" type="ORF">PENANT_c025G05040</name>
</gene>
<keyword evidence="2" id="KW-0539">Nucleus</keyword>
<evidence type="ECO:0000256" key="3">
    <source>
        <dbReference type="SAM" id="MobiDB-lite"/>
    </source>
</evidence>
<evidence type="ECO:0000313" key="6">
    <source>
        <dbReference type="Proteomes" id="UP000191672"/>
    </source>
</evidence>
<feature type="compositionally biased region" description="Pro residues" evidence="3">
    <location>
        <begin position="176"/>
        <end position="186"/>
    </location>
</feature>
<feature type="compositionally biased region" description="Low complexity" evidence="3">
    <location>
        <begin position="484"/>
        <end position="506"/>
    </location>
</feature>
<dbReference type="InterPro" id="IPR000156">
    <property type="entry name" value="Ran_bind_dom"/>
</dbReference>
<feature type="compositionally biased region" description="Polar residues" evidence="3">
    <location>
        <begin position="124"/>
        <end position="140"/>
    </location>
</feature>
<feature type="region of interest" description="Disordered" evidence="3">
    <location>
        <begin position="628"/>
        <end position="655"/>
    </location>
</feature>
<feature type="compositionally biased region" description="Polar residues" evidence="3">
    <location>
        <begin position="78"/>
        <end position="92"/>
    </location>
</feature>